<dbReference type="Gene3D" id="2.40.30.10">
    <property type="entry name" value="Translation factors"/>
    <property type="match status" value="1"/>
</dbReference>
<evidence type="ECO:0000256" key="8">
    <source>
        <dbReference type="ARBA" id="ARBA00023157"/>
    </source>
</evidence>
<keyword evidence="6 11" id="KW-0067">ATP-binding</keyword>
<feature type="region of interest" description="Interaction with tRNA" evidence="11">
    <location>
        <begin position="147"/>
        <end position="149"/>
    </location>
</feature>
<dbReference type="EC" id="2.8.1.13" evidence="11"/>
<evidence type="ECO:0000313" key="13">
    <source>
        <dbReference type="EMBL" id="HIZ06966.1"/>
    </source>
</evidence>
<evidence type="ECO:0000256" key="4">
    <source>
        <dbReference type="ARBA" id="ARBA00022694"/>
    </source>
</evidence>
<comment type="caution">
    <text evidence="13">The sequence shown here is derived from an EMBL/GenBank/DDBJ whole genome shotgun (WGS) entry which is preliminary data.</text>
</comment>
<sequence>MKEKIVIGMSGGVDSSVAAYLLKEQGYEVIGVTMVHWKESGVPDEACPSIQAAAEAKEVARQLDIPHYTLDFCREFKTHVMDYFAAEYLRGRTPNPCTVCNRYVKWEALLKRAADFGADLVATGHYARIRLLENGRYALCRAAADQKDQTYALYNLTQEQLAHTRMPLGGYEKPQIRKIAEQIGLHVADKPDSQEICFIPDHDYGAFIEAYQGGDKIRPGNFVDRDGKILGQHKGIIHYTIGQRKGLGIALGSRAFVTRICPDTNEVVLGENEDLFGRTLYASDFNWMGALPPKDRMRATGKIRYAHKGADCTVSATTDGLVKCEFDQPQRAMTPGQSVVLYDGDVVLGGGVIQTAEK</sequence>
<evidence type="ECO:0000256" key="6">
    <source>
        <dbReference type="ARBA" id="ARBA00022840"/>
    </source>
</evidence>
<dbReference type="PROSITE" id="PS50206">
    <property type="entry name" value="RHODANESE_3"/>
    <property type="match status" value="1"/>
</dbReference>
<comment type="similarity">
    <text evidence="11">Belongs to the MnmA/TRMU family.</text>
</comment>
<comment type="catalytic activity">
    <reaction evidence="9 11">
        <text>S-sulfanyl-L-cysteinyl-[protein] + uridine(34) in tRNA + AH2 + ATP = 2-thiouridine(34) in tRNA + L-cysteinyl-[protein] + A + AMP + diphosphate + H(+)</text>
        <dbReference type="Rhea" id="RHEA:47032"/>
        <dbReference type="Rhea" id="RHEA-COMP:10131"/>
        <dbReference type="Rhea" id="RHEA-COMP:11726"/>
        <dbReference type="Rhea" id="RHEA-COMP:11727"/>
        <dbReference type="Rhea" id="RHEA-COMP:11728"/>
        <dbReference type="ChEBI" id="CHEBI:13193"/>
        <dbReference type="ChEBI" id="CHEBI:15378"/>
        <dbReference type="ChEBI" id="CHEBI:17499"/>
        <dbReference type="ChEBI" id="CHEBI:29950"/>
        <dbReference type="ChEBI" id="CHEBI:30616"/>
        <dbReference type="ChEBI" id="CHEBI:33019"/>
        <dbReference type="ChEBI" id="CHEBI:61963"/>
        <dbReference type="ChEBI" id="CHEBI:65315"/>
        <dbReference type="ChEBI" id="CHEBI:87170"/>
        <dbReference type="ChEBI" id="CHEBI:456215"/>
        <dbReference type="EC" id="2.8.1.13"/>
    </reaction>
</comment>
<dbReference type="NCBIfam" id="NF001138">
    <property type="entry name" value="PRK00143.1"/>
    <property type="match status" value="1"/>
</dbReference>
<keyword evidence="4 11" id="KW-0819">tRNA processing</keyword>
<feature type="binding site" evidence="11">
    <location>
        <position position="34"/>
    </location>
    <ligand>
        <name>ATP</name>
        <dbReference type="ChEBI" id="CHEBI:30616"/>
    </ligand>
</feature>
<dbReference type="Pfam" id="PF03054">
    <property type="entry name" value="tRNA_Me_trans"/>
    <property type="match status" value="1"/>
</dbReference>
<dbReference type="FunFam" id="3.40.50.620:FF:000115">
    <property type="entry name" value="tRNA-specific 2-thiouridylase MnmA"/>
    <property type="match status" value="1"/>
</dbReference>
<comment type="function">
    <text evidence="10 11">Catalyzes the 2-thiolation of uridine at the wobble position (U34) of tRNA, leading to the formation of s(2)U34.</text>
</comment>
<evidence type="ECO:0000259" key="12">
    <source>
        <dbReference type="PROSITE" id="PS50206"/>
    </source>
</evidence>
<feature type="site" description="Interaction with tRNA" evidence="11">
    <location>
        <position position="125"/>
    </location>
</feature>
<dbReference type="InterPro" id="IPR023382">
    <property type="entry name" value="MnmA-like_central_sf"/>
</dbReference>
<dbReference type="GO" id="GO:0005737">
    <property type="term" value="C:cytoplasm"/>
    <property type="evidence" value="ECO:0007669"/>
    <property type="project" value="UniProtKB-SubCell"/>
</dbReference>
<dbReference type="Gene3D" id="3.40.50.620">
    <property type="entry name" value="HUPs"/>
    <property type="match status" value="1"/>
</dbReference>
<dbReference type="Gene3D" id="2.30.30.280">
    <property type="entry name" value="Adenine nucleotide alpha hydrolases-like domains"/>
    <property type="match status" value="1"/>
</dbReference>
<dbReference type="InterPro" id="IPR004506">
    <property type="entry name" value="MnmA-like"/>
</dbReference>
<dbReference type="CDD" id="cd01998">
    <property type="entry name" value="MnmA_TRMU-like"/>
    <property type="match status" value="1"/>
</dbReference>
<feature type="region of interest" description="Interaction with tRNA" evidence="11">
    <location>
        <begin position="304"/>
        <end position="305"/>
    </location>
</feature>
<evidence type="ECO:0000256" key="1">
    <source>
        <dbReference type="ARBA" id="ARBA00022490"/>
    </source>
</evidence>
<evidence type="ECO:0000256" key="10">
    <source>
        <dbReference type="ARBA" id="ARBA00056575"/>
    </source>
</evidence>
<dbReference type="GO" id="GO:0005524">
    <property type="term" value="F:ATP binding"/>
    <property type="evidence" value="ECO:0007669"/>
    <property type="project" value="UniProtKB-KW"/>
</dbReference>
<evidence type="ECO:0000256" key="9">
    <source>
        <dbReference type="ARBA" id="ARBA00051542"/>
    </source>
</evidence>
<proteinExistence type="inferred from homology"/>
<dbReference type="FunFam" id="2.40.30.10:FF:000023">
    <property type="entry name" value="tRNA-specific 2-thiouridylase MnmA"/>
    <property type="match status" value="1"/>
</dbReference>
<keyword evidence="8 11" id="KW-1015">Disulfide bond</keyword>
<name>A0A9D2D1Z9_9FIRM</name>
<feature type="disulfide bond" description="Alternate" evidence="11">
    <location>
        <begin position="100"/>
        <end position="197"/>
    </location>
</feature>
<gene>
    <name evidence="11 13" type="primary">mnmA</name>
    <name evidence="13" type="ORF">IAA08_03405</name>
</gene>
<evidence type="ECO:0000256" key="11">
    <source>
        <dbReference type="HAMAP-Rule" id="MF_00144"/>
    </source>
</evidence>
<evidence type="ECO:0000256" key="5">
    <source>
        <dbReference type="ARBA" id="ARBA00022741"/>
    </source>
</evidence>
<protein>
    <recommendedName>
        <fullName evidence="11">tRNA-specific 2-thiouridylase MnmA</fullName>
        <ecNumber evidence="11">2.8.1.13</ecNumber>
    </recommendedName>
</protein>
<feature type="binding site" evidence="11">
    <location>
        <position position="124"/>
    </location>
    <ligand>
        <name>ATP</name>
        <dbReference type="ChEBI" id="CHEBI:30616"/>
    </ligand>
</feature>
<dbReference type="Proteomes" id="UP000824024">
    <property type="component" value="Unassembled WGS sequence"/>
</dbReference>
<evidence type="ECO:0000256" key="3">
    <source>
        <dbReference type="ARBA" id="ARBA00022679"/>
    </source>
</evidence>
<feature type="site" description="Interaction with tRNA" evidence="11">
    <location>
        <position position="337"/>
    </location>
</feature>
<dbReference type="SUPFAM" id="SSF52402">
    <property type="entry name" value="Adenine nucleotide alpha hydrolases-like"/>
    <property type="match status" value="1"/>
</dbReference>
<comment type="caution">
    <text evidence="11">Lacks conserved residue(s) required for the propagation of feature annotation.</text>
</comment>
<dbReference type="GO" id="GO:0002143">
    <property type="term" value="P:tRNA wobble position uridine thiolation"/>
    <property type="evidence" value="ECO:0007669"/>
    <property type="project" value="TreeGrafter"/>
</dbReference>
<keyword evidence="3 11" id="KW-0808">Transferase</keyword>
<reference evidence="13" key="2">
    <citation type="submission" date="2021-04" db="EMBL/GenBank/DDBJ databases">
        <authorList>
            <person name="Gilroy R."/>
        </authorList>
    </citation>
    <scope>NUCLEOTIDE SEQUENCE</scope>
    <source>
        <strain evidence="13">CHK192-9172</strain>
    </source>
</reference>
<keyword evidence="2 11" id="KW-0820">tRNA-binding</keyword>
<reference evidence="13" key="1">
    <citation type="journal article" date="2021" name="PeerJ">
        <title>Extensive microbial diversity within the chicken gut microbiome revealed by metagenomics and culture.</title>
        <authorList>
            <person name="Gilroy R."/>
            <person name="Ravi A."/>
            <person name="Getino M."/>
            <person name="Pursley I."/>
            <person name="Horton D.L."/>
            <person name="Alikhan N.F."/>
            <person name="Baker D."/>
            <person name="Gharbi K."/>
            <person name="Hall N."/>
            <person name="Watson M."/>
            <person name="Adriaenssens E.M."/>
            <person name="Foster-Nyarko E."/>
            <person name="Jarju S."/>
            <person name="Secka A."/>
            <person name="Antonio M."/>
            <person name="Oren A."/>
            <person name="Chaudhuri R.R."/>
            <person name="La Ragione R."/>
            <person name="Hildebrand F."/>
            <person name="Pallen M.J."/>
        </authorList>
    </citation>
    <scope>NUCLEOTIDE SEQUENCE</scope>
    <source>
        <strain evidence="13">CHK192-9172</strain>
    </source>
</reference>
<dbReference type="InterPro" id="IPR014729">
    <property type="entry name" value="Rossmann-like_a/b/a_fold"/>
</dbReference>
<dbReference type="InterPro" id="IPR001763">
    <property type="entry name" value="Rhodanese-like_dom"/>
</dbReference>
<dbReference type="NCBIfam" id="TIGR00420">
    <property type="entry name" value="trmU"/>
    <property type="match status" value="1"/>
</dbReference>
<dbReference type="GO" id="GO:0000049">
    <property type="term" value="F:tRNA binding"/>
    <property type="evidence" value="ECO:0007669"/>
    <property type="project" value="UniProtKB-KW"/>
</dbReference>
<evidence type="ECO:0000256" key="2">
    <source>
        <dbReference type="ARBA" id="ARBA00022555"/>
    </source>
</evidence>
<dbReference type="GO" id="GO:0103016">
    <property type="term" value="F:tRNA-uridine 2-sulfurtransferase activity"/>
    <property type="evidence" value="ECO:0007669"/>
    <property type="project" value="UniProtKB-EC"/>
</dbReference>
<dbReference type="PANTHER" id="PTHR11933">
    <property type="entry name" value="TRNA 5-METHYLAMINOMETHYL-2-THIOURIDYLATE -METHYLTRANSFERASE"/>
    <property type="match status" value="1"/>
</dbReference>
<dbReference type="Pfam" id="PF20259">
    <property type="entry name" value="tRNA_Me_trans_M"/>
    <property type="match status" value="1"/>
</dbReference>
<dbReference type="AlphaFoldDB" id="A0A9D2D1Z9"/>
<accession>A0A9D2D1Z9</accession>
<feature type="active site" description="Nucleophile" evidence="11">
    <location>
        <position position="100"/>
    </location>
</feature>
<evidence type="ECO:0000313" key="14">
    <source>
        <dbReference type="Proteomes" id="UP000824024"/>
    </source>
</evidence>
<keyword evidence="5 11" id="KW-0547">Nucleotide-binding</keyword>
<feature type="active site" description="Cysteine persulfide intermediate" evidence="11">
    <location>
        <position position="197"/>
    </location>
</feature>
<keyword evidence="1 11" id="KW-0963">Cytoplasm</keyword>
<dbReference type="InterPro" id="IPR046884">
    <property type="entry name" value="MnmA-like_central"/>
</dbReference>
<organism evidence="13 14">
    <name type="scientific">Candidatus Eubacterium avistercoris</name>
    <dbReference type="NCBI Taxonomy" id="2838567"/>
    <lineage>
        <taxon>Bacteria</taxon>
        <taxon>Bacillati</taxon>
        <taxon>Bacillota</taxon>
        <taxon>Clostridia</taxon>
        <taxon>Eubacteriales</taxon>
        <taxon>Eubacteriaceae</taxon>
        <taxon>Eubacterium</taxon>
    </lineage>
</organism>
<dbReference type="Pfam" id="PF20258">
    <property type="entry name" value="tRNA_Me_trans_C"/>
    <property type="match status" value="1"/>
</dbReference>
<evidence type="ECO:0000256" key="7">
    <source>
        <dbReference type="ARBA" id="ARBA00022884"/>
    </source>
</evidence>
<dbReference type="PANTHER" id="PTHR11933:SF5">
    <property type="entry name" value="MITOCHONDRIAL TRNA-SPECIFIC 2-THIOURIDYLASE 1"/>
    <property type="match status" value="1"/>
</dbReference>
<feature type="domain" description="Rhodanese" evidence="12">
    <location>
        <begin position="5"/>
        <end position="46"/>
    </location>
</feature>
<dbReference type="FunFam" id="2.30.30.280:FF:000001">
    <property type="entry name" value="tRNA-specific 2-thiouridylase MnmA"/>
    <property type="match status" value="1"/>
</dbReference>
<comment type="subcellular location">
    <subcellularLocation>
        <location evidence="11">Cytoplasm</location>
    </subcellularLocation>
</comment>
<dbReference type="EMBL" id="DXCH01000092">
    <property type="protein sequence ID" value="HIZ06966.1"/>
    <property type="molecule type" value="Genomic_DNA"/>
</dbReference>
<feature type="binding site" evidence="11">
    <location>
        <begin position="8"/>
        <end position="15"/>
    </location>
    <ligand>
        <name>ATP</name>
        <dbReference type="ChEBI" id="CHEBI:30616"/>
    </ligand>
</feature>
<keyword evidence="7 11" id="KW-0694">RNA-binding</keyword>
<dbReference type="InterPro" id="IPR046885">
    <property type="entry name" value="MnmA-like_C"/>
</dbReference>
<dbReference type="HAMAP" id="MF_00144">
    <property type="entry name" value="tRNA_thiouridyl_MnmA"/>
    <property type="match status" value="1"/>
</dbReference>